<sequence length="296" mass="33882">MSIRPKVTVISSKMLKGRHACTLWDVRGEDPDEELASKNWRDRNRGGPVRNQSDHDNCWIYASTDVYSSYRFINGEDDHFRVLSAKYLTFYVSEDERQITTLSENRRMDHMCHGFPVIKGLEFIQDNGVPEEERPSDATDGYMSCISSPPKRVQPVFKFGKDVKFCESSKIEALYAMLLHQPVAANMILYHPEYFRRYPYRPTSEESWYDGLHSVLVLQVVKVQGKWVALVKLSHGEGAGAGGYMYISLTKMILDVEYITDDEAMGLILDDEEKPVARPSLLLRDFTGVDYGANQN</sequence>
<dbReference type="SMART" id="SM00645">
    <property type="entry name" value="Pept_C1"/>
    <property type="match status" value="1"/>
</dbReference>
<feature type="domain" description="Peptidase C1A papain C-terminal" evidence="1">
    <location>
        <begin position="34"/>
        <end position="260"/>
    </location>
</feature>
<dbReference type="AlphaFoldDB" id="A0ABC8M2T7"/>
<name>A0ABC8M2T7_ERUVS</name>
<dbReference type="Gene3D" id="3.90.70.10">
    <property type="entry name" value="Cysteine proteinases"/>
    <property type="match status" value="1"/>
</dbReference>
<reference evidence="2 3" key="1">
    <citation type="submission" date="2022-03" db="EMBL/GenBank/DDBJ databases">
        <authorList>
            <person name="Macdonald S."/>
            <person name="Ahmed S."/>
            <person name="Newling K."/>
        </authorList>
    </citation>
    <scope>NUCLEOTIDE SEQUENCE [LARGE SCALE GENOMIC DNA]</scope>
</reference>
<protein>
    <recommendedName>
        <fullName evidence="1">Peptidase C1A papain C-terminal domain-containing protein</fullName>
    </recommendedName>
</protein>
<accession>A0ABC8M2T7</accession>
<dbReference type="EMBL" id="CAKOAT010899598">
    <property type="protein sequence ID" value="CAH8390528.1"/>
    <property type="molecule type" value="Genomic_DNA"/>
</dbReference>
<evidence type="ECO:0000259" key="1">
    <source>
        <dbReference type="SMART" id="SM00645"/>
    </source>
</evidence>
<dbReference type="Proteomes" id="UP001642260">
    <property type="component" value="Unassembled WGS sequence"/>
</dbReference>
<dbReference type="InterPro" id="IPR000668">
    <property type="entry name" value="Peptidase_C1A_C"/>
</dbReference>
<dbReference type="SUPFAM" id="SSF54001">
    <property type="entry name" value="Cysteine proteinases"/>
    <property type="match status" value="1"/>
</dbReference>
<dbReference type="Pfam" id="PF00112">
    <property type="entry name" value="Peptidase_C1"/>
    <property type="match status" value="1"/>
</dbReference>
<evidence type="ECO:0000313" key="2">
    <source>
        <dbReference type="EMBL" id="CAH8390528.1"/>
    </source>
</evidence>
<evidence type="ECO:0000313" key="3">
    <source>
        <dbReference type="Proteomes" id="UP001642260"/>
    </source>
</evidence>
<organism evidence="2 3">
    <name type="scientific">Eruca vesicaria subsp. sativa</name>
    <name type="common">Garden rocket</name>
    <name type="synonym">Eruca sativa</name>
    <dbReference type="NCBI Taxonomy" id="29727"/>
    <lineage>
        <taxon>Eukaryota</taxon>
        <taxon>Viridiplantae</taxon>
        <taxon>Streptophyta</taxon>
        <taxon>Embryophyta</taxon>
        <taxon>Tracheophyta</taxon>
        <taxon>Spermatophyta</taxon>
        <taxon>Magnoliopsida</taxon>
        <taxon>eudicotyledons</taxon>
        <taxon>Gunneridae</taxon>
        <taxon>Pentapetalae</taxon>
        <taxon>rosids</taxon>
        <taxon>malvids</taxon>
        <taxon>Brassicales</taxon>
        <taxon>Brassicaceae</taxon>
        <taxon>Brassiceae</taxon>
        <taxon>Eruca</taxon>
    </lineage>
</organism>
<comment type="caution">
    <text evidence="2">The sequence shown here is derived from an EMBL/GenBank/DDBJ whole genome shotgun (WGS) entry which is preliminary data.</text>
</comment>
<dbReference type="InterPro" id="IPR038765">
    <property type="entry name" value="Papain-like_cys_pep_sf"/>
</dbReference>
<gene>
    <name evidence="2" type="ORF">ERUC_LOCUS43011</name>
</gene>
<keyword evidence="3" id="KW-1185">Reference proteome</keyword>
<proteinExistence type="predicted"/>